<dbReference type="AlphaFoldDB" id="A0A0D3GWJ1"/>
<organism evidence="2">
    <name type="scientific">Oryza barthii</name>
    <dbReference type="NCBI Taxonomy" id="65489"/>
    <lineage>
        <taxon>Eukaryota</taxon>
        <taxon>Viridiplantae</taxon>
        <taxon>Streptophyta</taxon>
        <taxon>Embryophyta</taxon>
        <taxon>Tracheophyta</taxon>
        <taxon>Spermatophyta</taxon>
        <taxon>Magnoliopsida</taxon>
        <taxon>Liliopsida</taxon>
        <taxon>Poales</taxon>
        <taxon>Poaceae</taxon>
        <taxon>BOP clade</taxon>
        <taxon>Oryzoideae</taxon>
        <taxon>Oryzeae</taxon>
        <taxon>Oryzinae</taxon>
        <taxon>Oryza</taxon>
    </lineage>
</organism>
<feature type="compositionally biased region" description="Basic residues" evidence="1">
    <location>
        <begin position="1"/>
        <end position="15"/>
    </location>
</feature>
<sequence>MGRRRRARAAGRRGRGLVEELVLKPATQGATGMRDVGTPADRDRSSSGSGSASTSAQPSPPSGAVVAGECDGGGCCCWCPTPAAPAPLLCFAWRIAPTYSASAAAPAYFAHVPISSPSATH</sequence>
<evidence type="ECO:0000256" key="1">
    <source>
        <dbReference type="SAM" id="MobiDB-lite"/>
    </source>
</evidence>
<accession>A0A0D3GWJ1</accession>
<reference evidence="2" key="1">
    <citation type="journal article" date="2009" name="Rice">
        <title>De Novo Next Generation Sequencing of Plant Genomes.</title>
        <authorList>
            <person name="Rounsley S."/>
            <person name="Marri P.R."/>
            <person name="Yu Y."/>
            <person name="He R."/>
            <person name="Sisneros N."/>
            <person name="Goicoechea J.L."/>
            <person name="Lee S.J."/>
            <person name="Angelova A."/>
            <person name="Kudrna D."/>
            <person name="Luo M."/>
            <person name="Affourtit J."/>
            <person name="Desany B."/>
            <person name="Knight J."/>
            <person name="Niazi F."/>
            <person name="Egholm M."/>
            <person name="Wing R.A."/>
        </authorList>
    </citation>
    <scope>NUCLEOTIDE SEQUENCE [LARGE SCALE GENOMIC DNA]</scope>
    <source>
        <strain evidence="2">cv. IRGC 105608</strain>
    </source>
</reference>
<dbReference type="HOGENOM" id="CLU_165745_0_0_1"/>
<protein>
    <submittedName>
        <fullName evidence="2">Uncharacterized protein</fullName>
    </submittedName>
</protein>
<keyword evidence="3" id="KW-1185">Reference proteome</keyword>
<name>A0A0D3GWJ1_9ORYZ</name>
<reference evidence="2" key="2">
    <citation type="submission" date="2015-03" db="UniProtKB">
        <authorList>
            <consortium name="EnsemblPlants"/>
        </authorList>
    </citation>
    <scope>IDENTIFICATION</scope>
</reference>
<feature type="region of interest" description="Disordered" evidence="1">
    <location>
        <begin position="1"/>
        <end position="67"/>
    </location>
</feature>
<dbReference type="PaxDb" id="65489-OBART08G03510.1"/>
<dbReference type="Gramene" id="OBART08G03510.1">
    <property type="protein sequence ID" value="OBART08G03510.1"/>
    <property type="gene ID" value="OBART08G03510"/>
</dbReference>
<dbReference type="Proteomes" id="UP000026960">
    <property type="component" value="Chromosome 8"/>
</dbReference>
<proteinExistence type="predicted"/>
<dbReference type="EnsemblPlants" id="OBART08G03510.1">
    <property type="protein sequence ID" value="OBART08G03510.1"/>
    <property type="gene ID" value="OBART08G03510"/>
</dbReference>
<evidence type="ECO:0000313" key="2">
    <source>
        <dbReference type="EnsemblPlants" id="OBART08G03510.1"/>
    </source>
</evidence>
<feature type="compositionally biased region" description="Low complexity" evidence="1">
    <location>
        <begin position="46"/>
        <end position="67"/>
    </location>
</feature>
<evidence type="ECO:0000313" key="3">
    <source>
        <dbReference type="Proteomes" id="UP000026960"/>
    </source>
</evidence>